<organism evidence="1 2">
    <name type="scientific">Sphingomonas gellani</name>
    <dbReference type="NCBI Taxonomy" id="1166340"/>
    <lineage>
        <taxon>Bacteria</taxon>
        <taxon>Pseudomonadati</taxon>
        <taxon>Pseudomonadota</taxon>
        <taxon>Alphaproteobacteria</taxon>
        <taxon>Sphingomonadales</taxon>
        <taxon>Sphingomonadaceae</taxon>
        <taxon>Sphingomonas</taxon>
    </lineage>
</organism>
<dbReference type="EMBL" id="FOCF01000008">
    <property type="protein sequence ID" value="SEN56792.1"/>
    <property type="molecule type" value="Genomic_DNA"/>
</dbReference>
<dbReference type="Proteomes" id="UP000199206">
    <property type="component" value="Unassembled WGS sequence"/>
</dbReference>
<dbReference type="STRING" id="1166340.SAMN05192583_3088"/>
<sequence>MMGSPDAVPASYHSDGYALLDRLFPPEVLLTFYNRMQADLQRAGKPLGSFTAQGPLLRRQAIEVYGYAYPPMLGLLWGLTPRIALATGREVLPTYAYFRAYQQGDVCRVHHDRFACEHSLSLTIAYGDDKPWALSVETQRSEPNASVADDFGGNPYGSMAMKPGDGVLYQGVHHRHGRLEPNPNSWSAHLFLHWVDRNGPYAEHAFDRPAMEAAARGRSLV</sequence>
<dbReference type="RefSeq" id="WP_244501623.1">
    <property type="nucleotide sequence ID" value="NZ_FOCF01000008.1"/>
</dbReference>
<dbReference type="AlphaFoldDB" id="A0A1H8HKQ6"/>
<protein>
    <recommendedName>
        <fullName evidence="3">Phytanoyl-CoA dioxygenase (PhyH)</fullName>
    </recommendedName>
</protein>
<accession>A0A1H8HKQ6</accession>
<evidence type="ECO:0000313" key="2">
    <source>
        <dbReference type="Proteomes" id="UP000199206"/>
    </source>
</evidence>
<evidence type="ECO:0000313" key="1">
    <source>
        <dbReference type="EMBL" id="SEN56792.1"/>
    </source>
</evidence>
<keyword evidence="2" id="KW-1185">Reference proteome</keyword>
<reference evidence="2" key="1">
    <citation type="submission" date="2016-10" db="EMBL/GenBank/DDBJ databases">
        <authorList>
            <person name="Varghese N."/>
            <person name="Submissions S."/>
        </authorList>
    </citation>
    <scope>NUCLEOTIDE SEQUENCE [LARGE SCALE GENOMIC DNA]</scope>
    <source>
        <strain evidence="2">S6-262</strain>
    </source>
</reference>
<name>A0A1H8HKQ6_9SPHN</name>
<evidence type="ECO:0008006" key="3">
    <source>
        <dbReference type="Google" id="ProtNLM"/>
    </source>
</evidence>
<proteinExistence type="predicted"/>
<gene>
    <name evidence="1" type="ORF">SAMN05192583_3088</name>
</gene>